<name>A0A166RTA6_9AGAM</name>
<evidence type="ECO:0000313" key="6">
    <source>
        <dbReference type="Proteomes" id="UP000076532"/>
    </source>
</evidence>
<dbReference type="Gene3D" id="3.30.420.150">
    <property type="entry name" value="Exopolyphosphatase. Domain 2"/>
    <property type="match status" value="1"/>
</dbReference>
<protein>
    <recommendedName>
        <fullName evidence="7">Nucleoside phosphatase GDA1/CD39</fullName>
    </recommendedName>
</protein>
<sequence length="632" mass="69643">MDNQIGRLVLLDAGSSGTRLYAYKWQKITGSVPKNGSVPKVELVYTGTMEVKKPIETNATEDELKKYLDSLFGPAVDPTTSKENLLTKFGFETPDEKRANSVPIFVLGTAGMRVFKRDHRTEHDNLQKWIESYNPNRAEYGSPKYETITGESEAAYGWVAANFLLGAFSTEYETKAQDTVGYVEMGGQSAQIAFQPFENELTPDKLHDGEITTVKLGGVVFDLVLKTWDLGSNQAWREYQSDVVAMDATEAIETVAPSDASVAAEIKTFVDPDSPHGRRWTYLEESGPASGQKFELKGDGAFDSERFHEKVLKVLDRLSQPAPARGSRLLDANLVAALKARHFVGGANFWYSTRGVFGRTLDGAAKTTMFSFKEYLAEVKSTTALAWPELQFRLRHGQPEVMGNAWFLAEWIRCVLINGFGFNFSHQPTAQSEDDLAFRPYGGTAKAALTWTLGRAVLCASQLTERDTEHLVIKAGINIVAARHQKKLEDAMIAKAALSQESLLDYITMAASFRRRKDVRGNAERTTRMIHLAVAAAKTSRSLIQAVEAAKRAVAVAVAEQGTEAELQQARAATNEYRNNRISVNGVSEEEVDKQVAGYLEALVIEIGDTDREISGEAIKALMLLIKEAAGV</sequence>
<dbReference type="GO" id="GO:0016020">
    <property type="term" value="C:membrane"/>
    <property type="evidence" value="ECO:0007669"/>
    <property type="project" value="TreeGrafter"/>
</dbReference>
<dbReference type="GO" id="GO:0004382">
    <property type="term" value="F:GDP phosphatase activity"/>
    <property type="evidence" value="ECO:0007669"/>
    <property type="project" value="TreeGrafter"/>
</dbReference>
<keyword evidence="4" id="KW-0547">Nucleotide-binding</keyword>
<evidence type="ECO:0000256" key="3">
    <source>
        <dbReference type="PIRSR" id="PIRSR600407-1"/>
    </source>
</evidence>
<evidence type="ECO:0008006" key="7">
    <source>
        <dbReference type="Google" id="ProtNLM"/>
    </source>
</evidence>
<dbReference type="GO" id="GO:0005794">
    <property type="term" value="C:Golgi apparatus"/>
    <property type="evidence" value="ECO:0007669"/>
    <property type="project" value="TreeGrafter"/>
</dbReference>
<dbReference type="CDD" id="cd24003">
    <property type="entry name" value="ASKHA_NBD_GDA1_CD39_NTPase"/>
    <property type="match status" value="1"/>
</dbReference>
<dbReference type="GO" id="GO:0045134">
    <property type="term" value="F:UDP phosphatase activity"/>
    <property type="evidence" value="ECO:0007669"/>
    <property type="project" value="TreeGrafter"/>
</dbReference>
<organism evidence="5 6">
    <name type="scientific">Athelia psychrophila</name>
    <dbReference type="NCBI Taxonomy" id="1759441"/>
    <lineage>
        <taxon>Eukaryota</taxon>
        <taxon>Fungi</taxon>
        <taxon>Dikarya</taxon>
        <taxon>Basidiomycota</taxon>
        <taxon>Agaricomycotina</taxon>
        <taxon>Agaricomycetes</taxon>
        <taxon>Agaricomycetidae</taxon>
        <taxon>Atheliales</taxon>
        <taxon>Atheliaceae</taxon>
        <taxon>Athelia</taxon>
    </lineage>
</organism>
<gene>
    <name evidence="5" type="ORF">FIBSPDRAFT_1039389</name>
</gene>
<evidence type="ECO:0000256" key="4">
    <source>
        <dbReference type="PIRSR" id="PIRSR600407-2"/>
    </source>
</evidence>
<dbReference type="Pfam" id="PF01150">
    <property type="entry name" value="GDA1_CD39"/>
    <property type="match status" value="1"/>
</dbReference>
<evidence type="ECO:0000256" key="1">
    <source>
        <dbReference type="ARBA" id="ARBA00009283"/>
    </source>
</evidence>
<dbReference type="STRING" id="436010.A0A166RTA6"/>
<evidence type="ECO:0000256" key="2">
    <source>
        <dbReference type="ARBA" id="ARBA00022801"/>
    </source>
</evidence>
<feature type="active site" description="Proton acceptor" evidence="3">
    <location>
        <position position="153"/>
    </location>
</feature>
<dbReference type="Gene3D" id="3.30.420.40">
    <property type="match status" value="1"/>
</dbReference>
<evidence type="ECO:0000313" key="5">
    <source>
        <dbReference type="EMBL" id="KZP28630.1"/>
    </source>
</evidence>
<dbReference type="AlphaFoldDB" id="A0A166RTA6"/>
<comment type="similarity">
    <text evidence="1">Belongs to the GDA1/CD39 NTPase family.</text>
</comment>
<dbReference type="EMBL" id="KV417502">
    <property type="protein sequence ID" value="KZP28630.1"/>
    <property type="molecule type" value="Genomic_DNA"/>
</dbReference>
<dbReference type="PANTHER" id="PTHR11782:SF121">
    <property type="entry name" value="NUCLEOSIDE-DIPHOSPHATASE MIG-23"/>
    <property type="match status" value="1"/>
</dbReference>
<keyword evidence="2" id="KW-0378">Hydrolase</keyword>
<dbReference type="InterPro" id="IPR000407">
    <property type="entry name" value="GDA1_CD39_NTPase"/>
</dbReference>
<proteinExistence type="inferred from homology"/>
<dbReference type="OrthoDB" id="2959459at2759"/>
<feature type="binding site" evidence="4">
    <location>
        <begin position="187"/>
        <end position="191"/>
    </location>
    <ligand>
        <name>ATP</name>
        <dbReference type="ChEBI" id="CHEBI:30616"/>
    </ligand>
</feature>
<dbReference type="GO" id="GO:0005524">
    <property type="term" value="F:ATP binding"/>
    <property type="evidence" value="ECO:0007669"/>
    <property type="project" value="UniProtKB-KW"/>
</dbReference>
<dbReference type="GO" id="GO:0006256">
    <property type="term" value="P:UDP catabolic process"/>
    <property type="evidence" value="ECO:0007669"/>
    <property type="project" value="TreeGrafter"/>
</dbReference>
<dbReference type="GO" id="GO:0017111">
    <property type="term" value="F:ribonucleoside triphosphate phosphatase activity"/>
    <property type="evidence" value="ECO:0007669"/>
    <property type="project" value="TreeGrafter"/>
</dbReference>
<dbReference type="PANTHER" id="PTHR11782">
    <property type="entry name" value="ADENOSINE/GUANOSINE DIPHOSPHATASE"/>
    <property type="match status" value="1"/>
</dbReference>
<accession>A0A166RTA6</accession>
<reference evidence="5 6" key="1">
    <citation type="journal article" date="2016" name="Mol. Biol. Evol.">
        <title>Comparative Genomics of Early-Diverging Mushroom-Forming Fungi Provides Insights into the Origins of Lignocellulose Decay Capabilities.</title>
        <authorList>
            <person name="Nagy L.G."/>
            <person name="Riley R."/>
            <person name="Tritt A."/>
            <person name="Adam C."/>
            <person name="Daum C."/>
            <person name="Floudas D."/>
            <person name="Sun H."/>
            <person name="Yadav J.S."/>
            <person name="Pangilinan J."/>
            <person name="Larsson K.H."/>
            <person name="Matsuura K."/>
            <person name="Barry K."/>
            <person name="Labutti K."/>
            <person name="Kuo R."/>
            <person name="Ohm R.A."/>
            <person name="Bhattacharya S.S."/>
            <person name="Shirouzu T."/>
            <person name="Yoshinaga Y."/>
            <person name="Martin F.M."/>
            <person name="Grigoriev I.V."/>
            <person name="Hibbett D.S."/>
        </authorList>
    </citation>
    <scope>NUCLEOTIDE SEQUENCE [LARGE SCALE GENOMIC DNA]</scope>
    <source>
        <strain evidence="5 6">CBS 109695</strain>
    </source>
</reference>
<dbReference type="GO" id="GO:0046036">
    <property type="term" value="P:CTP metabolic process"/>
    <property type="evidence" value="ECO:0007669"/>
    <property type="project" value="TreeGrafter"/>
</dbReference>
<dbReference type="Proteomes" id="UP000076532">
    <property type="component" value="Unassembled WGS sequence"/>
</dbReference>
<keyword evidence="4" id="KW-0067">ATP-binding</keyword>
<keyword evidence="6" id="KW-1185">Reference proteome</keyword>